<dbReference type="STRING" id="6184.A0A430Q365"/>
<keyword evidence="2" id="KW-1185">Reference proteome</keyword>
<proteinExistence type="predicted"/>
<gene>
    <name evidence="1" type="ORF">DC041_0000268</name>
</gene>
<name>A0A430Q365_SCHBO</name>
<protein>
    <submittedName>
        <fullName evidence="1">Uncharacterized protein</fullName>
    </submittedName>
</protein>
<dbReference type="PANTHER" id="PTHR13400:SF4">
    <property type="entry name" value="COILED-COIL DOMAIN-CONTAINING PROTEIN 28A-LIKE PROTEIN"/>
    <property type="match status" value="1"/>
</dbReference>
<accession>A0A430Q365</accession>
<dbReference type="InterPro" id="IPR025271">
    <property type="entry name" value="CCDC28"/>
</dbReference>
<dbReference type="EMBL" id="QMKO01002971">
    <property type="protein sequence ID" value="RTG82127.1"/>
    <property type="molecule type" value="Genomic_DNA"/>
</dbReference>
<evidence type="ECO:0000313" key="2">
    <source>
        <dbReference type="Proteomes" id="UP000290809"/>
    </source>
</evidence>
<reference evidence="1 2" key="1">
    <citation type="journal article" date="2019" name="PLoS Pathog.">
        <title>Genome sequence of the bovine parasite Schistosoma bovis Tanzania.</title>
        <authorList>
            <person name="Oey H."/>
            <person name="Zakrzewski M."/>
            <person name="Gobert G."/>
            <person name="Gravermann K."/>
            <person name="Stoye J."/>
            <person name="Jones M."/>
            <person name="Mcmanus D."/>
            <person name="Krause L."/>
        </authorList>
    </citation>
    <scope>NUCLEOTIDE SEQUENCE [LARGE SCALE GENOMIC DNA]</scope>
    <source>
        <strain evidence="1 2">TAN1997</strain>
    </source>
</reference>
<organism evidence="1 2">
    <name type="scientific">Schistosoma bovis</name>
    <name type="common">Blood fluke</name>
    <dbReference type="NCBI Taxonomy" id="6184"/>
    <lineage>
        <taxon>Eukaryota</taxon>
        <taxon>Metazoa</taxon>
        <taxon>Spiralia</taxon>
        <taxon>Lophotrochozoa</taxon>
        <taxon>Platyhelminthes</taxon>
        <taxon>Trematoda</taxon>
        <taxon>Digenea</taxon>
        <taxon>Strigeidida</taxon>
        <taxon>Schistosomatoidea</taxon>
        <taxon>Schistosomatidae</taxon>
        <taxon>Schistosoma</taxon>
    </lineage>
</organism>
<sequence length="149" mass="16980">LELMSLEQNMFPNSDDCNNDSANQDSAPAIHVDDVQRMEARLLKLLDEFNAGKSSFGNELSLLFSKNVGPNCPYEKLDSIRNQQEELMRLHFEQDRKMMSILETGSTLARRPVRALLTDEGRKTTKANIDALVTRVSMCAFYVLYDLLF</sequence>
<feature type="non-terminal residue" evidence="1">
    <location>
        <position position="1"/>
    </location>
</feature>
<comment type="caution">
    <text evidence="1">The sequence shown here is derived from an EMBL/GenBank/DDBJ whole genome shotgun (WGS) entry which is preliminary data.</text>
</comment>
<dbReference type="Proteomes" id="UP000290809">
    <property type="component" value="Unassembled WGS sequence"/>
</dbReference>
<evidence type="ECO:0000313" key="1">
    <source>
        <dbReference type="EMBL" id="RTG82127.1"/>
    </source>
</evidence>
<dbReference type="Pfam" id="PF13270">
    <property type="entry name" value="CCDC28"/>
    <property type="match status" value="1"/>
</dbReference>
<dbReference type="AlphaFoldDB" id="A0A430Q365"/>
<dbReference type="PANTHER" id="PTHR13400">
    <property type="entry name" value="CHEMOKINE C-C MOTIF RECEPTOR 1"/>
    <property type="match status" value="1"/>
</dbReference>